<feature type="transmembrane region" description="Helical" evidence="7">
    <location>
        <begin position="220"/>
        <end position="239"/>
    </location>
</feature>
<dbReference type="EMBL" id="SMRU01000074">
    <property type="protein sequence ID" value="TDF84716.1"/>
    <property type="molecule type" value="Genomic_DNA"/>
</dbReference>
<evidence type="ECO:0000313" key="8">
    <source>
        <dbReference type="EMBL" id="TDF84716.1"/>
    </source>
</evidence>
<feature type="compositionally biased region" description="Polar residues" evidence="6">
    <location>
        <begin position="1"/>
        <end position="10"/>
    </location>
</feature>
<dbReference type="Pfam" id="PF13520">
    <property type="entry name" value="AA_permease_2"/>
    <property type="match status" value="1"/>
</dbReference>
<organism evidence="8 9">
    <name type="scientific">Arthrobacter terricola</name>
    <dbReference type="NCBI Taxonomy" id="2547396"/>
    <lineage>
        <taxon>Bacteria</taxon>
        <taxon>Bacillati</taxon>
        <taxon>Actinomycetota</taxon>
        <taxon>Actinomycetes</taxon>
        <taxon>Micrococcales</taxon>
        <taxon>Micrococcaceae</taxon>
        <taxon>Arthrobacter</taxon>
    </lineage>
</organism>
<dbReference type="PANTHER" id="PTHR42770">
    <property type="entry name" value="AMINO ACID TRANSPORTER-RELATED"/>
    <property type="match status" value="1"/>
</dbReference>
<feature type="region of interest" description="Disordered" evidence="6">
    <location>
        <begin position="1"/>
        <end position="21"/>
    </location>
</feature>
<dbReference type="GO" id="GO:0005886">
    <property type="term" value="C:plasma membrane"/>
    <property type="evidence" value="ECO:0007669"/>
    <property type="project" value="UniProtKB-SubCell"/>
</dbReference>
<evidence type="ECO:0000256" key="7">
    <source>
        <dbReference type="SAM" id="Phobius"/>
    </source>
</evidence>
<keyword evidence="3 7" id="KW-0812">Transmembrane</keyword>
<feature type="transmembrane region" description="Helical" evidence="7">
    <location>
        <begin position="30"/>
        <end position="49"/>
    </location>
</feature>
<feature type="transmembrane region" description="Helical" evidence="7">
    <location>
        <begin position="147"/>
        <end position="169"/>
    </location>
</feature>
<accession>A0A4R5K4L7</accession>
<keyword evidence="5 7" id="KW-0472">Membrane</keyword>
<keyword evidence="9" id="KW-1185">Reference proteome</keyword>
<feature type="transmembrane region" description="Helical" evidence="7">
    <location>
        <begin position="107"/>
        <end position="127"/>
    </location>
</feature>
<sequence>MSNSPTTSVPEATPATGPGRIHRNMGWRDGFALALSIPVGAFMLIGYSIGALGAWTAAALWGTSCIIALLQNYLYAEMAAMFPDKPGGIAMYAHEAWKRYLEPVGPLAAVGYWAGWSFVLAVFSLIIGDLLTAQFFPDATWKVSDGLVEIGPGHLIAVAAIFCVWLLNIFGVKPAVRFNKLLGGVAVIAIIVLLVGSMVTGHWSSHVLSWGKLGETDQPWHGWQLALVYLYVMGWTSYATEIGATMTPEYKDHKRDTSRVLISSSLLSLLLLVGGVITTAGVSSSENAINNDPIGYLPTAFQTVLGGGSIVMTLVIVAALFVMMTSSTADAGRALYGIAKDGMVIRQLDYLNKEGMPSRAMTLDLVINIVLVLFVGNTLGVLFASNLGYMLAIFFALVGFLLLRKDRPDWPRPVKRARIWIPVAFVLAAITAFLNVLGIMYSGVAGYGSITDTLVGFAVLASSLVLWAYRRIVQDRQPLRLRDRSYIGD</sequence>
<feature type="transmembrane region" description="Helical" evidence="7">
    <location>
        <begin position="447"/>
        <end position="469"/>
    </location>
</feature>
<reference evidence="8 9" key="1">
    <citation type="submission" date="2019-03" db="EMBL/GenBank/DDBJ databases">
        <title>Whole genome sequence of Arthrobacter sp JH1-1.</title>
        <authorList>
            <person name="Trinh H.N."/>
        </authorList>
    </citation>
    <scope>NUCLEOTIDE SEQUENCE [LARGE SCALE GENOMIC DNA]</scope>
    <source>
        <strain evidence="8 9">JH1-1</strain>
    </source>
</reference>
<name>A0A4R5K4L7_9MICC</name>
<feature type="transmembrane region" description="Helical" evidence="7">
    <location>
        <begin position="361"/>
        <end position="381"/>
    </location>
</feature>
<comment type="caution">
    <text evidence="8">The sequence shown here is derived from an EMBL/GenBank/DDBJ whole genome shotgun (WGS) entry which is preliminary data.</text>
</comment>
<dbReference type="PANTHER" id="PTHR42770:SF7">
    <property type="entry name" value="MEMBRANE PROTEIN"/>
    <property type="match status" value="1"/>
</dbReference>
<keyword evidence="2" id="KW-1003">Cell membrane</keyword>
<evidence type="ECO:0000256" key="3">
    <source>
        <dbReference type="ARBA" id="ARBA00022692"/>
    </source>
</evidence>
<feature type="transmembrane region" description="Helical" evidence="7">
    <location>
        <begin position="55"/>
        <end position="75"/>
    </location>
</feature>
<evidence type="ECO:0000256" key="5">
    <source>
        <dbReference type="ARBA" id="ARBA00023136"/>
    </source>
</evidence>
<dbReference type="AlphaFoldDB" id="A0A4R5K4L7"/>
<proteinExistence type="predicted"/>
<feature type="transmembrane region" description="Helical" evidence="7">
    <location>
        <begin position="300"/>
        <end position="323"/>
    </location>
</feature>
<dbReference type="Gene3D" id="1.20.1740.10">
    <property type="entry name" value="Amino acid/polyamine transporter I"/>
    <property type="match status" value="1"/>
</dbReference>
<protein>
    <submittedName>
        <fullName evidence="8">APC family permease</fullName>
    </submittedName>
</protein>
<feature type="transmembrane region" description="Helical" evidence="7">
    <location>
        <begin position="419"/>
        <end position="441"/>
    </location>
</feature>
<evidence type="ECO:0000313" key="9">
    <source>
        <dbReference type="Proteomes" id="UP000295511"/>
    </source>
</evidence>
<evidence type="ECO:0000256" key="2">
    <source>
        <dbReference type="ARBA" id="ARBA00022475"/>
    </source>
</evidence>
<dbReference type="InterPro" id="IPR002293">
    <property type="entry name" value="AA/rel_permease1"/>
</dbReference>
<evidence type="ECO:0000256" key="4">
    <source>
        <dbReference type="ARBA" id="ARBA00022989"/>
    </source>
</evidence>
<dbReference type="Proteomes" id="UP000295511">
    <property type="component" value="Unassembled WGS sequence"/>
</dbReference>
<dbReference type="PIRSF" id="PIRSF006060">
    <property type="entry name" value="AA_transporter"/>
    <property type="match status" value="1"/>
</dbReference>
<feature type="transmembrane region" description="Helical" evidence="7">
    <location>
        <begin position="260"/>
        <end position="280"/>
    </location>
</feature>
<evidence type="ECO:0000256" key="6">
    <source>
        <dbReference type="SAM" id="MobiDB-lite"/>
    </source>
</evidence>
<dbReference type="GO" id="GO:0022857">
    <property type="term" value="F:transmembrane transporter activity"/>
    <property type="evidence" value="ECO:0007669"/>
    <property type="project" value="InterPro"/>
</dbReference>
<keyword evidence="4 7" id="KW-1133">Transmembrane helix</keyword>
<dbReference type="InterPro" id="IPR050367">
    <property type="entry name" value="APC_superfamily"/>
</dbReference>
<evidence type="ECO:0000256" key="1">
    <source>
        <dbReference type="ARBA" id="ARBA00004651"/>
    </source>
</evidence>
<feature type="transmembrane region" description="Helical" evidence="7">
    <location>
        <begin position="387"/>
        <end position="403"/>
    </location>
</feature>
<gene>
    <name evidence="8" type="ORF">E1809_26035</name>
</gene>
<comment type="subcellular location">
    <subcellularLocation>
        <location evidence="1">Cell membrane</location>
        <topology evidence="1">Multi-pass membrane protein</topology>
    </subcellularLocation>
</comment>
<feature type="transmembrane region" description="Helical" evidence="7">
    <location>
        <begin position="181"/>
        <end position="200"/>
    </location>
</feature>
<dbReference type="OrthoDB" id="9762947at2"/>